<dbReference type="AlphaFoldDB" id="A0A8D2LQB9"/>
<proteinExistence type="predicted"/>
<reference evidence="1" key="1">
    <citation type="submission" date="2025-08" db="UniProtKB">
        <authorList>
            <consortium name="Ensembl"/>
        </authorList>
    </citation>
    <scope>IDENTIFICATION</scope>
</reference>
<dbReference type="InterPro" id="IPR035937">
    <property type="entry name" value="FPG_N"/>
</dbReference>
<evidence type="ECO:0000313" key="2">
    <source>
        <dbReference type="Proteomes" id="UP000694545"/>
    </source>
</evidence>
<sequence length="125" mass="13318">MVEGPGCALNGEKIRARVARGQVVRGVRGTALQARFGSAGASFSHTVSSCCCRFRDNRMLRDSSNKTGVTAAQGKGEGGAVWCRGLQLGEHTTSLGNWLHCSIALTLRRFFLTFSRNLASCGLSP</sequence>
<dbReference type="Ensembl" id="ENSVKKT00000026075.1">
    <property type="protein sequence ID" value="ENSVKKP00000025460.1"/>
    <property type="gene ID" value="ENSVKKG00000016716.1"/>
</dbReference>
<dbReference type="Proteomes" id="UP000694545">
    <property type="component" value="Unplaced"/>
</dbReference>
<accession>A0A8D2LQB9</accession>
<evidence type="ECO:0000313" key="1">
    <source>
        <dbReference type="Ensembl" id="ENSVKKP00000025460.1"/>
    </source>
</evidence>
<dbReference type="Gene3D" id="3.20.190.10">
    <property type="entry name" value="MutM-like, N-terminal"/>
    <property type="match status" value="1"/>
</dbReference>
<keyword evidence="2" id="KW-1185">Reference proteome</keyword>
<organism evidence="1 2">
    <name type="scientific">Varanus komodoensis</name>
    <name type="common">Komodo dragon</name>
    <dbReference type="NCBI Taxonomy" id="61221"/>
    <lineage>
        <taxon>Eukaryota</taxon>
        <taxon>Metazoa</taxon>
        <taxon>Chordata</taxon>
        <taxon>Craniata</taxon>
        <taxon>Vertebrata</taxon>
        <taxon>Euteleostomi</taxon>
        <taxon>Lepidosauria</taxon>
        <taxon>Squamata</taxon>
        <taxon>Bifurcata</taxon>
        <taxon>Unidentata</taxon>
        <taxon>Episquamata</taxon>
        <taxon>Toxicofera</taxon>
        <taxon>Anguimorpha</taxon>
        <taxon>Paleoanguimorpha</taxon>
        <taxon>Varanoidea</taxon>
        <taxon>Varanidae</taxon>
        <taxon>Varanus</taxon>
    </lineage>
</organism>
<name>A0A8D2LQB9_VARKO</name>
<reference evidence="1" key="2">
    <citation type="submission" date="2025-09" db="UniProtKB">
        <authorList>
            <consortium name="Ensembl"/>
        </authorList>
    </citation>
    <scope>IDENTIFICATION</scope>
</reference>
<protein>
    <submittedName>
        <fullName evidence="1">Uncharacterized protein</fullName>
    </submittedName>
</protein>